<evidence type="ECO:0000313" key="3">
    <source>
        <dbReference type="Proteomes" id="UP000272003"/>
    </source>
</evidence>
<keyword evidence="1" id="KW-0472">Membrane</keyword>
<sequence>MNFDFSYFFFELIILWLPLSVALMICQAVGIPWGYTALILLVVYLLIVMLNRKNKYLHVLFHREKQAGNEFKETVLFLIAIIISLLVVIHWINNITVGVILLMILGIFFSSLVIEPRPKY</sequence>
<feature type="transmembrane region" description="Helical" evidence="1">
    <location>
        <begin position="31"/>
        <end position="50"/>
    </location>
</feature>
<proteinExistence type="predicted"/>
<evidence type="ECO:0000256" key="1">
    <source>
        <dbReference type="SAM" id="Phobius"/>
    </source>
</evidence>
<dbReference type="EMBL" id="CP032626">
    <property type="protein sequence ID" value="AYF92162.1"/>
    <property type="molecule type" value="Genomic_DNA"/>
</dbReference>
<keyword evidence="1" id="KW-0812">Transmembrane</keyword>
<organism evidence="2 3">
    <name type="scientific">Apilactobacillus bombintestini</name>
    <dbReference type="NCBI Taxonomy" id="2419772"/>
    <lineage>
        <taxon>Bacteria</taxon>
        <taxon>Bacillati</taxon>
        <taxon>Bacillota</taxon>
        <taxon>Bacilli</taxon>
        <taxon>Lactobacillales</taxon>
        <taxon>Lactobacillaceae</taxon>
        <taxon>Apilactobacillus</taxon>
    </lineage>
</organism>
<evidence type="ECO:0000313" key="2">
    <source>
        <dbReference type="EMBL" id="AYF92162.1"/>
    </source>
</evidence>
<keyword evidence="3" id="KW-1185">Reference proteome</keyword>
<keyword evidence="1" id="KW-1133">Transmembrane helix</keyword>
<dbReference type="KEGG" id="abom:D7I45_00980"/>
<feature type="transmembrane region" description="Helical" evidence="1">
    <location>
        <begin position="95"/>
        <end position="114"/>
    </location>
</feature>
<dbReference type="AlphaFoldDB" id="A0A387ANB3"/>
<name>A0A387ANB3_9LACO</name>
<dbReference type="Proteomes" id="UP000272003">
    <property type="component" value="Chromosome"/>
</dbReference>
<accession>A0A387ANB3</accession>
<dbReference type="OrthoDB" id="9900814at2"/>
<gene>
    <name evidence="2" type="ORF">D7I45_00980</name>
</gene>
<reference evidence="2 3" key="1">
    <citation type="submission" date="2018-09" db="EMBL/GenBank/DDBJ databases">
        <title>Genome sequencing of strain BHWM-4.</title>
        <authorList>
            <person name="Heo J."/>
            <person name="Kim S.-J."/>
            <person name="Kwon S.-W."/>
        </authorList>
    </citation>
    <scope>NUCLEOTIDE SEQUENCE [LARGE SCALE GENOMIC DNA]</scope>
    <source>
        <strain evidence="2 3">BHWM-4</strain>
    </source>
</reference>
<feature type="transmembrane region" description="Helical" evidence="1">
    <location>
        <begin position="7"/>
        <end position="25"/>
    </location>
</feature>
<protein>
    <submittedName>
        <fullName evidence="2">Uncharacterized protein</fullName>
    </submittedName>
</protein>
<feature type="transmembrane region" description="Helical" evidence="1">
    <location>
        <begin position="71"/>
        <end position="89"/>
    </location>
</feature>
<dbReference type="RefSeq" id="WP_120783936.1">
    <property type="nucleotide sequence ID" value="NZ_CP032626.1"/>
</dbReference>